<gene>
    <name evidence="28" type="ORF">A6R68_15040</name>
</gene>
<evidence type="ECO:0000256" key="6">
    <source>
        <dbReference type="ARBA" id="ARBA00022832"/>
    </source>
</evidence>
<evidence type="ECO:0000256" key="18">
    <source>
        <dbReference type="ARBA" id="ARBA00052692"/>
    </source>
</evidence>
<feature type="domain" description="3-hydroxyacyl-CoA dehydrogenase C-terminal" evidence="26">
    <location>
        <begin position="182"/>
        <end position="279"/>
    </location>
</feature>
<dbReference type="STRING" id="56216.A0A1A6H978"/>
<keyword evidence="12" id="KW-0443">Lipid metabolism</keyword>
<proteinExistence type="inferred from homology"/>
<dbReference type="GO" id="GO:0003857">
    <property type="term" value="F:(3S)-3-hydroxyacyl-CoA dehydrogenase (NAD+) activity"/>
    <property type="evidence" value="ECO:0007669"/>
    <property type="project" value="UniProtKB-EC"/>
</dbReference>
<accession>A0A1A6H978</accession>
<dbReference type="SUPFAM" id="SSF48179">
    <property type="entry name" value="6-phosphogluconate dehydrogenase C-terminal domain-like"/>
    <property type="match status" value="1"/>
</dbReference>
<dbReference type="Proteomes" id="UP000092124">
    <property type="component" value="Unassembled WGS sequence"/>
</dbReference>
<comment type="catalytic activity">
    <reaction evidence="17">
        <text>(3S)-hydroxyhexadecanoyl-CoA + NAD(+) = 3-oxohexadecanoyl-CoA + NADH + H(+)</text>
        <dbReference type="Rhea" id="RHEA:31159"/>
        <dbReference type="ChEBI" id="CHEBI:15378"/>
        <dbReference type="ChEBI" id="CHEBI:57349"/>
        <dbReference type="ChEBI" id="CHEBI:57540"/>
        <dbReference type="ChEBI" id="CHEBI:57945"/>
        <dbReference type="ChEBI" id="CHEBI:62613"/>
    </reaction>
</comment>
<evidence type="ECO:0000256" key="5">
    <source>
        <dbReference type="ARBA" id="ARBA00022782"/>
    </source>
</evidence>
<reference evidence="28 29" key="1">
    <citation type="submission" date="2016-06" db="EMBL/GenBank/DDBJ databases">
        <title>The Draft Genome Sequence and Annotation of the Desert Woodrat Neotoma lepida.</title>
        <authorList>
            <person name="Campbell M."/>
            <person name="Oakeson K.F."/>
            <person name="Yandell M."/>
            <person name="Halpert J.R."/>
            <person name="Dearing D."/>
        </authorList>
    </citation>
    <scope>NUCLEOTIDE SEQUENCE [LARGE SCALE GENOMIC DNA]</scope>
    <source>
        <strain evidence="28">417</strain>
        <tissue evidence="28">Liver</tissue>
    </source>
</reference>
<sequence>MLVSANMELNAVVKDFSPQGLGSFQWGDWSNHTVPAASAVVAAATGHTVVLVDQTEDILAKSKKGIEDSLRRIAKKKFTENPKAGDEFVEKTLSCLTTSTDAASVVHSTDLVVEAIVENLKLKNELFQRLDKFAAEHTVFASNTSSLQITSIANATTRQDRFAGLHFFNPVPMMKLVEDTPGFIVNRLLVPYLIEAIRLHERGDASKEDIDTAMKLGAGYPMGPFELLDYVGLDTTKFILDGWHEMDPANPLFQPSPSMNNLVAQKKMGKKTGEGFYKYK</sequence>
<evidence type="ECO:0000256" key="3">
    <source>
        <dbReference type="ARBA" id="ARBA00009463"/>
    </source>
</evidence>
<feature type="binding site" evidence="25">
    <location>
        <position position="145"/>
    </location>
    <ligand>
        <name>CoA</name>
        <dbReference type="ChEBI" id="CHEBI:57287"/>
    </ligand>
</feature>
<dbReference type="InterPro" id="IPR036291">
    <property type="entry name" value="NAD(P)-bd_dom_sf"/>
</dbReference>
<dbReference type="Gene3D" id="3.40.50.720">
    <property type="entry name" value="NAD(P)-binding Rossmann-like Domain"/>
    <property type="match status" value="1"/>
</dbReference>
<dbReference type="PANTHER" id="PTHR43561">
    <property type="match status" value="1"/>
</dbReference>
<evidence type="ECO:0000256" key="9">
    <source>
        <dbReference type="ARBA" id="ARBA00022990"/>
    </source>
</evidence>
<evidence type="ECO:0000256" key="16">
    <source>
        <dbReference type="ARBA" id="ARBA00051510"/>
    </source>
</evidence>
<keyword evidence="8" id="KW-0809">Transit peptide</keyword>
<evidence type="ECO:0000256" key="20">
    <source>
        <dbReference type="ARBA" id="ARBA00065273"/>
    </source>
</evidence>
<feature type="site" description="Important for catalytic activity" evidence="24">
    <location>
        <position position="166"/>
    </location>
</feature>
<keyword evidence="29" id="KW-1185">Reference proteome</keyword>
<dbReference type="InterPro" id="IPR006180">
    <property type="entry name" value="3-OHacyl-CoA_DH_CS"/>
</dbReference>
<dbReference type="EMBL" id="LZPO01044430">
    <property type="protein sequence ID" value="OBS74420.1"/>
    <property type="molecule type" value="Genomic_DNA"/>
</dbReference>
<dbReference type="PANTHER" id="PTHR43561:SF3">
    <property type="entry name" value="HYDROXYACYL-COENZYME A DEHYDROGENASE, MITOCHONDRIAL"/>
    <property type="match status" value="1"/>
</dbReference>
<comment type="subunit">
    <text evidence="20">Homodimer. Interacts with GLUD1; this interaction inhibits the activation of glutamate dehydrogenase 1 (GLUD1).</text>
</comment>
<comment type="pathway">
    <text evidence="2">Lipid metabolism; fatty acid beta-oxidation.</text>
</comment>
<feature type="binding site" evidence="25">
    <location>
        <position position="76"/>
    </location>
    <ligand>
        <name>CoA</name>
        <dbReference type="ChEBI" id="CHEBI:57287"/>
    </ligand>
</feature>
<comment type="function">
    <text evidence="19">Mitochondrial fatty acid beta-oxidation enzyme that catalyzes the third step of the beta-oxidation cycle for medium and short-chain 3-hydroxy fatty acyl-CoAs (C4 to C10). Plays a role in the control of insulin secretion by inhibiting the activation of glutamate dehydrogenase 1 (GLUD1), an enzyme that has an important role in regulating amino acid-induced insulin secretion. Plays a role in the maintenance of normal spermatogenesis through the reduction of fatty acid accumulation in the testes.</text>
</comment>
<keyword evidence="9" id="KW-0007">Acetylation</keyword>
<evidence type="ECO:0000256" key="17">
    <source>
        <dbReference type="ARBA" id="ARBA00052282"/>
    </source>
</evidence>
<evidence type="ECO:0000256" key="11">
    <source>
        <dbReference type="ARBA" id="ARBA00023027"/>
    </source>
</evidence>
<dbReference type="InterPro" id="IPR008927">
    <property type="entry name" value="6-PGluconate_DH-like_C_sf"/>
</dbReference>
<dbReference type="FunFam" id="1.10.1040.10:FF:000019">
    <property type="entry name" value="3-hydroxybutyryl-CoA dehydrogenase FadB2"/>
    <property type="match status" value="1"/>
</dbReference>
<dbReference type="GO" id="GO:0050796">
    <property type="term" value="P:regulation of insulin secretion"/>
    <property type="evidence" value="ECO:0007669"/>
    <property type="project" value="UniProtKB-ARBA"/>
</dbReference>
<dbReference type="GO" id="GO:0006635">
    <property type="term" value="P:fatty acid beta-oxidation"/>
    <property type="evidence" value="ECO:0007669"/>
    <property type="project" value="TreeGrafter"/>
</dbReference>
<dbReference type="InterPro" id="IPR006176">
    <property type="entry name" value="3-OHacyl-CoA_DH_NAD-bd"/>
</dbReference>
<evidence type="ECO:0000259" key="26">
    <source>
        <dbReference type="Pfam" id="PF00725"/>
    </source>
</evidence>
<evidence type="ECO:0000256" key="22">
    <source>
        <dbReference type="ARBA" id="ARBA00077615"/>
    </source>
</evidence>
<comment type="catalytic activity">
    <reaction evidence="18">
        <text>(3S)-3-hydroxybutanoyl-CoA + NAD(+) = acetoacetyl-CoA + NADH + H(+)</text>
        <dbReference type="Rhea" id="RHEA:30799"/>
        <dbReference type="ChEBI" id="CHEBI:15378"/>
        <dbReference type="ChEBI" id="CHEBI:57286"/>
        <dbReference type="ChEBI" id="CHEBI:57316"/>
        <dbReference type="ChEBI" id="CHEBI:57540"/>
        <dbReference type="ChEBI" id="CHEBI:57945"/>
    </reaction>
</comment>
<evidence type="ECO:0000256" key="12">
    <source>
        <dbReference type="ARBA" id="ARBA00023098"/>
    </source>
</evidence>
<evidence type="ECO:0000256" key="4">
    <source>
        <dbReference type="ARBA" id="ARBA00013000"/>
    </source>
</evidence>
<dbReference type="Pfam" id="PF02737">
    <property type="entry name" value="3HCDH_N"/>
    <property type="match status" value="1"/>
</dbReference>
<evidence type="ECO:0000313" key="28">
    <source>
        <dbReference type="EMBL" id="OBS74420.1"/>
    </source>
</evidence>
<evidence type="ECO:0000256" key="21">
    <source>
        <dbReference type="ARBA" id="ARBA00071676"/>
    </source>
</evidence>
<dbReference type="GO" id="GO:0030154">
    <property type="term" value="P:cell differentiation"/>
    <property type="evidence" value="ECO:0007669"/>
    <property type="project" value="UniProtKB-KW"/>
</dbReference>
<evidence type="ECO:0000256" key="19">
    <source>
        <dbReference type="ARBA" id="ARBA00059837"/>
    </source>
</evidence>
<evidence type="ECO:0000256" key="14">
    <source>
        <dbReference type="ARBA" id="ARBA00023278"/>
    </source>
</evidence>
<evidence type="ECO:0000256" key="24">
    <source>
        <dbReference type="PIRSR" id="PIRSR000105-1"/>
    </source>
</evidence>
<comment type="subcellular location">
    <subcellularLocation>
        <location evidence="1">Mitochondrion matrix</location>
    </subcellularLocation>
</comment>
<dbReference type="PROSITE" id="PS00067">
    <property type="entry name" value="3HCDH"/>
    <property type="match status" value="1"/>
</dbReference>
<feature type="domain" description="3-hydroxyacyl-CoA dehydrogenase NAD binding" evidence="27">
    <location>
        <begin position="37"/>
        <end position="178"/>
    </location>
</feature>
<dbReference type="GO" id="GO:0005759">
    <property type="term" value="C:mitochondrial matrix"/>
    <property type="evidence" value="ECO:0007669"/>
    <property type="project" value="UniProtKB-SubCell"/>
</dbReference>
<dbReference type="GO" id="GO:0070403">
    <property type="term" value="F:NAD+ binding"/>
    <property type="evidence" value="ECO:0007669"/>
    <property type="project" value="InterPro"/>
</dbReference>
<keyword evidence="11" id="KW-0520">NAD</keyword>
<keyword evidence="13" id="KW-0496">Mitochondrion</keyword>
<evidence type="ECO:0000256" key="1">
    <source>
        <dbReference type="ARBA" id="ARBA00004305"/>
    </source>
</evidence>
<evidence type="ECO:0000313" key="29">
    <source>
        <dbReference type="Proteomes" id="UP000092124"/>
    </source>
</evidence>
<evidence type="ECO:0000256" key="8">
    <source>
        <dbReference type="ARBA" id="ARBA00022946"/>
    </source>
</evidence>
<keyword evidence="6" id="KW-0276">Fatty acid metabolism</keyword>
<comment type="catalytic activity">
    <reaction evidence="16">
        <text>(3S)-hydroxydecanoyl-CoA + NAD(+) = 3-oxodecanoyl-CoA + NADH + H(+)</text>
        <dbReference type="Rhea" id="RHEA:31187"/>
        <dbReference type="ChEBI" id="CHEBI:15378"/>
        <dbReference type="ChEBI" id="CHEBI:57540"/>
        <dbReference type="ChEBI" id="CHEBI:57945"/>
        <dbReference type="ChEBI" id="CHEBI:62548"/>
        <dbReference type="ChEBI" id="CHEBI:62616"/>
    </reaction>
</comment>
<keyword evidence="14" id="KW-0379">Hydroxylation</keyword>
<evidence type="ECO:0000256" key="7">
    <source>
        <dbReference type="ARBA" id="ARBA00022871"/>
    </source>
</evidence>
<dbReference type="Gene3D" id="1.10.1040.10">
    <property type="entry name" value="N-(1-d-carboxylethyl)-l-norvaline Dehydrogenase, domain 2"/>
    <property type="match status" value="1"/>
</dbReference>
<dbReference type="SUPFAM" id="SSF51735">
    <property type="entry name" value="NAD(P)-binding Rossmann-fold domains"/>
    <property type="match status" value="1"/>
</dbReference>
<dbReference type="InterPro" id="IPR052242">
    <property type="entry name" value="Mito_3-hydroxyacyl-CoA_DH"/>
</dbReference>
<keyword evidence="5" id="KW-0221">Differentiation</keyword>
<dbReference type="Pfam" id="PF00725">
    <property type="entry name" value="3HCDH"/>
    <property type="match status" value="1"/>
</dbReference>
<comment type="similarity">
    <text evidence="3">Belongs to the 3-hydroxyacyl-CoA dehydrogenase family.</text>
</comment>
<dbReference type="AlphaFoldDB" id="A0A1A6H978"/>
<dbReference type="InterPro" id="IPR006108">
    <property type="entry name" value="3HC_DH_C"/>
</dbReference>
<dbReference type="EC" id="1.1.1.35" evidence="4"/>
<evidence type="ECO:0000256" key="2">
    <source>
        <dbReference type="ARBA" id="ARBA00005005"/>
    </source>
</evidence>
<organism evidence="28 29">
    <name type="scientific">Neotoma lepida</name>
    <name type="common">Desert woodrat</name>
    <dbReference type="NCBI Taxonomy" id="56216"/>
    <lineage>
        <taxon>Eukaryota</taxon>
        <taxon>Metazoa</taxon>
        <taxon>Chordata</taxon>
        <taxon>Craniata</taxon>
        <taxon>Vertebrata</taxon>
        <taxon>Euteleostomi</taxon>
        <taxon>Mammalia</taxon>
        <taxon>Eutheria</taxon>
        <taxon>Euarchontoglires</taxon>
        <taxon>Glires</taxon>
        <taxon>Rodentia</taxon>
        <taxon>Myomorpha</taxon>
        <taxon>Muroidea</taxon>
        <taxon>Cricetidae</taxon>
        <taxon>Neotominae</taxon>
        <taxon>Neotoma</taxon>
    </lineage>
</organism>
<feature type="binding site" evidence="25">
    <location>
        <position position="69"/>
    </location>
    <ligand>
        <name>CoA</name>
        <dbReference type="ChEBI" id="CHEBI:57287"/>
    </ligand>
</feature>
<comment type="catalytic activity">
    <reaction evidence="15">
        <text>a (3S)-3-hydroxyacyl-CoA + NAD(+) = a 3-oxoacyl-CoA + NADH + H(+)</text>
        <dbReference type="Rhea" id="RHEA:22432"/>
        <dbReference type="ChEBI" id="CHEBI:15378"/>
        <dbReference type="ChEBI" id="CHEBI:57318"/>
        <dbReference type="ChEBI" id="CHEBI:57540"/>
        <dbReference type="ChEBI" id="CHEBI:57945"/>
        <dbReference type="ChEBI" id="CHEBI:90726"/>
        <dbReference type="EC" id="1.1.1.35"/>
    </reaction>
</comment>
<comment type="caution">
    <text evidence="28">The sequence shown here is derived from an EMBL/GenBank/DDBJ whole genome shotgun (WGS) entry which is preliminary data.</text>
</comment>
<evidence type="ECO:0000256" key="15">
    <source>
        <dbReference type="ARBA" id="ARBA00049556"/>
    </source>
</evidence>
<protein>
    <recommendedName>
        <fullName evidence="21">Hydroxyacyl-coenzyme A dehydrogenase, mitochondrial</fullName>
        <ecNumber evidence="4">1.1.1.35</ecNumber>
    </recommendedName>
    <alternativeName>
        <fullName evidence="22">Medium and short-chain L-3-hydroxyacyl-coenzyme A dehydrogenase</fullName>
    </alternativeName>
    <alternativeName>
        <fullName evidence="23">Short-chain 3-hydroxyacyl-CoA dehydrogenase</fullName>
    </alternativeName>
</protein>
<evidence type="ECO:0000256" key="10">
    <source>
        <dbReference type="ARBA" id="ARBA00023002"/>
    </source>
</evidence>
<dbReference type="InterPro" id="IPR022694">
    <property type="entry name" value="3-OHacyl-CoA_DH"/>
</dbReference>
<keyword evidence="7" id="KW-0744">Spermatogenesis</keyword>
<dbReference type="FunFam" id="3.40.50.720:FF:000258">
    <property type="entry name" value="Hydroxyacyl-coenzyme A dehydrogenase, mitochondrial"/>
    <property type="match status" value="1"/>
</dbReference>
<dbReference type="PIRSF" id="PIRSF000105">
    <property type="entry name" value="HCDH"/>
    <property type="match status" value="1"/>
</dbReference>
<evidence type="ECO:0000256" key="25">
    <source>
        <dbReference type="PIRSR" id="PIRSR000105-3"/>
    </source>
</evidence>
<evidence type="ECO:0000256" key="23">
    <source>
        <dbReference type="ARBA" id="ARBA00079904"/>
    </source>
</evidence>
<evidence type="ECO:0000259" key="27">
    <source>
        <dbReference type="Pfam" id="PF02737"/>
    </source>
</evidence>
<dbReference type="GO" id="GO:0007283">
    <property type="term" value="P:spermatogenesis"/>
    <property type="evidence" value="ECO:0007669"/>
    <property type="project" value="UniProtKB-KW"/>
</dbReference>
<name>A0A1A6H978_NEOLE</name>
<dbReference type="InterPro" id="IPR013328">
    <property type="entry name" value="6PGD_dom2"/>
</dbReference>
<keyword evidence="10" id="KW-0560">Oxidoreductase</keyword>
<dbReference type="OrthoDB" id="5958943at2759"/>
<evidence type="ECO:0000256" key="13">
    <source>
        <dbReference type="ARBA" id="ARBA00023128"/>
    </source>
</evidence>